<keyword evidence="2" id="KW-1185">Reference proteome</keyword>
<dbReference type="Proteomes" id="UP000515159">
    <property type="component" value="Chromosome 12"/>
</dbReference>
<reference evidence="3" key="1">
    <citation type="submission" date="2025-08" db="UniProtKB">
        <authorList>
            <consortium name="RefSeq"/>
        </authorList>
    </citation>
    <scope>IDENTIFICATION</scope>
</reference>
<keyword evidence="1" id="KW-0732">Signal</keyword>
<proteinExistence type="predicted"/>
<dbReference type="KEGG" id="gsh:117346811"/>
<feature type="signal peptide" evidence="1">
    <location>
        <begin position="1"/>
        <end position="20"/>
    </location>
</feature>
<name>A0A6P8NVL9_GEOSA</name>
<dbReference type="RefSeq" id="XP_033772820.1">
    <property type="nucleotide sequence ID" value="XM_033916929.1"/>
</dbReference>
<accession>A0A6P8NVL9</accession>
<dbReference type="InterPro" id="IPR045860">
    <property type="entry name" value="Snake_toxin-like_sf"/>
</dbReference>
<organism evidence="2 3">
    <name type="scientific">Geotrypetes seraphini</name>
    <name type="common">Gaboon caecilian</name>
    <name type="synonym">Caecilia seraphini</name>
    <dbReference type="NCBI Taxonomy" id="260995"/>
    <lineage>
        <taxon>Eukaryota</taxon>
        <taxon>Metazoa</taxon>
        <taxon>Chordata</taxon>
        <taxon>Craniata</taxon>
        <taxon>Vertebrata</taxon>
        <taxon>Euteleostomi</taxon>
        <taxon>Amphibia</taxon>
        <taxon>Gymnophiona</taxon>
        <taxon>Geotrypetes</taxon>
    </lineage>
</organism>
<dbReference type="GeneID" id="117346811"/>
<evidence type="ECO:0000256" key="1">
    <source>
        <dbReference type="SAM" id="SignalP"/>
    </source>
</evidence>
<protein>
    <submittedName>
        <fullName evidence="3">Sperm acrosome membrane-associated protein 4-like</fullName>
    </submittedName>
</protein>
<dbReference type="AlphaFoldDB" id="A0A6P8NVL9"/>
<sequence length="101" mass="11278">MSKIILWGLVALLWVQFGEQLTCIKSKVSQGSTSDKISIERCKFDHNCATIKKETNKTTTSIEKKCVNHLKCKMNDSEIVGSLNYTVTTVCCKEDLCNKGS</sequence>
<dbReference type="CDD" id="cd00117">
    <property type="entry name" value="TFP"/>
    <property type="match status" value="1"/>
</dbReference>
<gene>
    <name evidence="3" type="primary">LOC117346811</name>
</gene>
<evidence type="ECO:0000313" key="2">
    <source>
        <dbReference type="Proteomes" id="UP000515159"/>
    </source>
</evidence>
<evidence type="ECO:0000313" key="3">
    <source>
        <dbReference type="RefSeq" id="XP_033772820.1"/>
    </source>
</evidence>
<dbReference type="InParanoid" id="A0A6P8NVL9"/>
<feature type="chain" id="PRO_5027580289" evidence="1">
    <location>
        <begin position="21"/>
        <end position="101"/>
    </location>
</feature>
<dbReference type="SUPFAM" id="SSF57302">
    <property type="entry name" value="Snake toxin-like"/>
    <property type="match status" value="1"/>
</dbReference>